<sequence length="48" mass="5510">MQGILFILKKSLVVKQFDRFRFINQLSQIVSVIYCNAAASNAESLIEY</sequence>
<organism evidence="1 2">
    <name type="scientific">Heterorhabditis bacteriophora</name>
    <name type="common">Entomopathogenic nematode worm</name>
    <dbReference type="NCBI Taxonomy" id="37862"/>
    <lineage>
        <taxon>Eukaryota</taxon>
        <taxon>Metazoa</taxon>
        <taxon>Ecdysozoa</taxon>
        <taxon>Nematoda</taxon>
        <taxon>Chromadorea</taxon>
        <taxon>Rhabditida</taxon>
        <taxon>Rhabditina</taxon>
        <taxon>Rhabditomorpha</taxon>
        <taxon>Strongyloidea</taxon>
        <taxon>Heterorhabditidae</taxon>
        <taxon>Heterorhabditis</taxon>
    </lineage>
</organism>
<evidence type="ECO:0000313" key="2">
    <source>
        <dbReference type="WBParaSite" id="Hba_03501"/>
    </source>
</evidence>
<keyword evidence="1" id="KW-1185">Reference proteome</keyword>
<dbReference type="AlphaFoldDB" id="A0A1I7WEW1"/>
<dbReference type="Proteomes" id="UP000095283">
    <property type="component" value="Unplaced"/>
</dbReference>
<name>A0A1I7WEW1_HETBA</name>
<protein>
    <submittedName>
        <fullName evidence="2">Transcriptional regulator</fullName>
    </submittedName>
</protein>
<accession>A0A1I7WEW1</accession>
<proteinExistence type="predicted"/>
<reference evidence="2" key="1">
    <citation type="submission" date="2016-11" db="UniProtKB">
        <authorList>
            <consortium name="WormBaseParasite"/>
        </authorList>
    </citation>
    <scope>IDENTIFICATION</scope>
</reference>
<evidence type="ECO:0000313" key="1">
    <source>
        <dbReference type="Proteomes" id="UP000095283"/>
    </source>
</evidence>
<dbReference type="WBParaSite" id="Hba_03501">
    <property type="protein sequence ID" value="Hba_03501"/>
    <property type="gene ID" value="Hba_03501"/>
</dbReference>